<feature type="region of interest" description="Disordered" evidence="6">
    <location>
        <begin position="242"/>
        <end position="262"/>
    </location>
</feature>
<dbReference type="SMART" id="SM00320">
    <property type="entry name" value="WD40"/>
    <property type="match status" value="7"/>
</dbReference>
<dbReference type="Proteomes" id="UP001057375">
    <property type="component" value="Unassembled WGS sequence"/>
</dbReference>
<evidence type="ECO:0000256" key="3">
    <source>
        <dbReference type="ARBA" id="ARBA00022737"/>
    </source>
</evidence>
<organism evidence="8 9">
    <name type="scientific">Aduncisulcus paluster</name>
    <dbReference type="NCBI Taxonomy" id="2918883"/>
    <lineage>
        <taxon>Eukaryota</taxon>
        <taxon>Metamonada</taxon>
        <taxon>Carpediemonas-like organisms</taxon>
        <taxon>Aduncisulcus</taxon>
    </lineage>
</organism>
<dbReference type="PROSITE" id="PS00678">
    <property type="entry name" value="WD_REPEATS_1"/>
    <property type="match status" value="1"/>
</dbReference>
<evidence type="ECO:0000256" key="1">
    <source>
        <dbReference type="ARBA" id="ARBA00004604"/>
    </source>
</evidence>
<dbReference type="Gene3D" id="2.130.10.10">
    <property type="entry name" value="YVTN repeat-like/Quinoprotein amine dehydrogenase"/>
    <property type="match status" value="1"/>
</dbReference>
<evidence type="ECO:0000256" key="2">
    <source>
        <dbReference type="ARBA" id="ARBA00022574"/>
    </source>
</evidence>
<proteinExistence type="predicted"/>
<dbReference type="InterPro" id="IPR012972">
    <property type="entry name" value="NLE"/>
</dbReference>
<dbReference type="PANTHER" id="PTHR19855">
    <property type="entry name" value="WD40 REPEAT PROTEIN 12, 37"/>
    <property type="match status" value="1"/>
</dbReference>
<sequence>MDKIFARFVSASSLEAHIGPLPDEVMALDPSMDRESLSSLINQLCDLPKRKEFDFIINGNNFLLSDLKSTISSSSLTEEDEIEIEVTLALPEPKPQLSAPHDDWVSAIKVYSHDKIVTGSYDGTIHLWKYCDGKEEDVEPAYFSDLSAYAAHTDPIKDIDVLSFETGEKYVVTVGLDSRVSLCRIEETDESASISYVTDLGEHDDSILTTTSMIYGDNGIVCVGGNEGIISVFNLSNTGLSGSTDLSSAKRRKKRRSTASSLIPPQKASLKLKGHSHAVISSILTASNLYTGSDDHSIRTWDIKTGECTGVTVSPSVVTDLDVRSPFQSPVPTSPYLLASAHSDRRVRVWDMRASVRKRLTATLVGHKGMVQNVSFPHHELSSTLPSSLSRALLSHVLLSVSFDGKTNVWDLRSPYVPLYSIDTRTDGLVASSKPKSGEDEARCLCCAWPMFDRMFVGCTDCSLRCYTLDI</sequence>
<feature type="domain" description="NLE" evidence="7">
    <location>
        <begin position="20"/>
        <end position="71"/>
    </location>
</feature>
<protein>
    <recommendedName>
        <fullName evidence="7">NLE domain-containing protein</fullName>
    </recommendedName>
</protein>
<accession>A0ABQ5JYR8</accession>
<evidence type="ECO:0000256" key="5">
    <source>
        <dbReference type="PROSITE-ProRule" id="PRU00221"/>
    </source>
</evidence>
<comment type="caution">
    <text evidence="8">The sequence shown here is derived from an EMBL/GenBank/DDBJ whole genome shotgun (WGS) entry which is preliminary data.</text>
</comment>
<dbReference type="SUPFAM" id="SSF50978">
    <property type="entry name" value="WD40 repeat-like"/>
    <property type="match status" value="1"/>
</dbReference>
<dbReference type="Pfam" id="PF08154">
    <property type="entry name" value="NLE"/>
    <property type="match status" value="1"/>
</dbReference>
<dbReference type="PROSITE" id="PS50082">
    <property type="entry name" value="WD_REPEATS_2"/>
    <property type="match status" value="2"/>
</dbReference>
<dbReference type="PANTHER" id="PTHR19855:SF11">
    <property type="entry name" value="RIBOSOME BIOGENESIS PROTEIN WDR12"/>
    <property type="match status" value="1"/>
</dbReference>
<dbReference type="InterPro" id="IPR015943">
    <property type="entry name" value="WD40/YVTN_repeat-like_dom_sf"/>
</dbReference>
<evidence type="ECO:0000259" key="7">
    <source>
        <dbReference type="Pfam" id="PF08154"/>
    </source>
</evidence>
<evidence type="ECO:0000313" key="9">
    <source>
        <dbReference type="Proteomes" id="UP001057375"/>
    </source>
</evidence>
<evidence type="ECO:0000256" key="4">
    <source>
        <dbReference type="ARBA" id="ARBA00023242"/>
    </source>
</evidence>
<feature type="repeat" description="WD" evidence="5">
    <location>
        <begin position="98"/>
        <end position="138"/>
    </location>
</feature>
<reference evidence="8" key="1">
    <citation type="submission" date="2022-03" db="EMBL/GenBank/DDBJ databases">
        <title>Draft genome sequence of Aduncisulcus paluster, a free-living microaerophilic Fornicata.</title>
        <authorList>
            <person name="Yuyama I."/>
            <person name="Kume K."/>
            <person name="Tamura T."/>
            <person name="Inagaki Y."/>
            <person name="Hashimoto T."/>
        </authorList>
    </citation>
    <scope>NUCLEOTIDE SEQUENCE</scope>
    <source>
        <strain evidence="8">NY0171</strain>
    </source>
</reference>
<dbReference type="PRINTS" id="PR00320">
    <property type="entry name" value="GPROTEINBRPT"/>
</dbReference>
<comment type="subcellular location">
    <subcellularLocation>
        <location evidence="1">Nucleus</location>
        <location evidence="1">Nucleolus</location>
    </subcellularLocation>
</comment>
<dbReference type="InterPro" id="IPR020472">
    <property type="entry name" value="WD40_PAC1"/>
</dbReference>
<feature type="repeat" description="WD" evidence="5">
    <location>
        <begin position="272"/>
        <end position="311"/>
    </location>
</feature>
<dbReference type="InterPro" id="IPR036322">
    <property type="entry name" value="WD40_repeat_dom_sf"/>
</dbReference>
<keyword evidence="4" id="KW-0539">Nucleus</keyword>
<name>A0ABQ5JYR8_9EUKA</name>
<keyword evidence="3" id="KW-0677">Repeat</keyword>
<gene>
    <name evidence="8" type="ORF">ADUPG1_012237</name>
</gene>
<dbReference type="Pfam" id="PF00400">
    <property type="entry name" value="WD40"/>
    <property type="match status" value="3"/>
</dbReference>
<keyword evidence="2 5" id="KW-0853">WD repeat</keyword>
<dbReference type="InterPro" id="IPR001680">
    <property type="entry name" value="WD40_rpt"/>
</dbReference>
<dbReference type="EMBL" id="BQXS01012427">
    <property type="protein sequence ID" value="GKT22829.1"/>
    <property type="molecule type" value="Genomic_DNA"/>
</dbReference>
<keyword evidence="9" id="KW-1185">Reference proteome</keyword>
<dbReference type="PROSITE" id="PS50294">
    <property type="entry name" value="WD_REPEATS_REGION"/>
    <property type="match status" value="1"/>
</dbReference>
<evidence type="ECO:0000256" key="6">
    <source>
        <dbReference type="SAM" id="MobiDB-lite"/>
    </source>
</evidence>
<evidence type="ECO:0000313" key="8">
    <source>
        <dbReference type="EMBL" id="GKT22829.1"/>
    </source>
</evidence>
<dbReference type="InterPro" id="IPR019775">
    <property type="entry name" value="WD40_repeat_CS"/>
</dbReference>